<gene>
    <name evidence="1" type="ORF">PtA15_15A188</name>
</gene>
<sequence>MGLMAGPETVDKSGFIQRPSIPFPINRPSGLHVCRPCYPLELFEADRRSAHLITNALQKESM</sequence>
<dbReference type="RefSeq" id="XP_053027351.1">
    <property type="nucleotide sequence ID" value="XM_053163368.1"/>
</dbReference>
<dbReference type="GeneID" id="77804263"/>
<accession>A0ABY7D638</accession>
<dbReference type="EMBL" id="CP110435">
    <property type="protein sequence ID" value="WAQ91796.1"/>
    <property type="molecule type" value="Genomic_DNA"/>
</dbReference>
<protein>
    <submittedName>
        <fullName evidence="1">Uncharacterized protein</fullName>
    </submittedName>
</protein>
<keyword evidence="2" id="KW-1185">Reference proteome</keyword>
<dbReference type="Proteomes" id="UP001164743">
    <property type="component" value="Chromosome 15A"/>
</dbReference>
<name>A0ABY7D638_9BASI</name>
<evidence type="ECO:0000313" key="2">
    <source>
        <dbReference type="Proteomes" id="UP001164743"/>
    </source>
</evidence>
<evidence type="ECO:0000313" key="1">
    <source>
        <dbReference type="EMBL" id="WAQ91796.1"/>
    </source>
</evidence>
<organism evidence="1 2">
    <name type="scientific">Puccinia triticina</name>
    <dbReference type="NCBI Taxonomy" id="208348"/>
    <lineage>
        <taxon>Eukaryota</taxon>
        <taxon>Fungi</taxon>
        <taxon>Dikarya</taxon>
        <taxon>Basidiomycota</taxon>
        <taxon>Pucciniomycotina</taxon>
        <taxon>Pucciniomycetes</taxon>
        <taxon>Pucciniales</taxon>
        <taxon>Pucciniaceae</taxon>
        <taxon>Puccinia</taxon>
    </lineage>
</organism>
<reference evidence="1" key="1">
    <citation type="submission" date="2022-10" db="EMBL/GenBank/DDBJ databases">
        <title>Puccinia triticina Genome sequencing and assembly.</title>
        <authorList>
            <person name="Li C."/>
        </authorList>
    </citation>
    <scope>NUCLEOTIDE SEQUENCE</scope>
    <source>
        <strain evidence="1">Pt15</strain>
    </source>
</reference>
<proteinExistence type="predicted"/>